<organism evidence="8 9">
    <name type="scientific">Phycomyces blakesleeanus (strain ATCC 8743b / DSM 1359 / FGSC 10004 / NBRC 33097 / NRRL 1555)</name>
    <dbReference type="NCBI Taxonomy" id="763407"/>
    <lineage>
        <taxon>Eukaryota</taxon>
        <taxon>Fungi</taxon>
        <taxon>Fungi incertae sedis</taxon>
        <taxon>Mucoromycota</taxon>
        <taxon>Mucoromycotina</taxon>
        <taxon>Mucoromycetes</taxon>
        <taxon>Mucorales</taxon>
        <taxon>Phycomycetaceae</taxon>
        <taxon>Phycomyces</taxon>
    </lineage>
</organism>
<feature type="region of interest" description="Disordered" evidence="6">
    <location>
        <begin position="631"/>
        <end position="650"/>
    </location>
</feature>
<keyword evidence="5" id="KW-0539">Nucleus</keyword>
<dbReference type="PANTHER" id="PTHR47338:SF5">
    <property type="entry name" value="ZN(II)2CYS6 TRANSCRIPTION FACTOR (EUROFUNG)"/>
    <property type="match status" value="1"/>
</dbReference>
<gene>
    <name evidence="8" type="ORF">PHYBLDRAFT_180941</name>
</gene>
<dbReference type="RefSeq" id="XP_018292782.1">
    <property type="nucleotide sequence ID" value="XM_018438387.1"/>
</dbReference>
<sequence length="737" mass="83701">MNLNDETKQKRNKPCEQCRGQRRKCNALPGMPCERCIKMDLECVYKHTEKPVIPKLAVSSAKRNKVIENTQHIQRQVLGMEQQLRALKVIIQLEAEKEKGTCEEVQGACYCLDPSDCPHLQPRVPSTAPVDWQVSLHRGKNGIVFETSIKTMADVATLFTESLRYFSIPSLPNGPKFPAEHKIRVTHKMLQIEQLFRVMFRQKTPEPAYRPMVPIVHSDWIRSAAKLHLIDAYFSCAGMINPVFVKAYYRPYLARNPHGMLASAMAGFAGYSQCRHVHLEGFAYPRQELAESFRKEGREALEEVLFDSEPEIETAATLMLIGQCALIMLRNQEARTCIGMAWRMAADLKPRYFPLIGHPDNNLSARAETWRRLFYTVRFLEQNMLMLYDGINDISCLAIHTTIGYPTLLPCEENDPEVVNAVNVYHHTARMGDCHISTQLDAVGYKLFAGYLDSVSFHAVQRLESTLFSFWYSLPPHFHLSEQPMEYLQLDRIQQCPDNYILYLNQLYYMYWMTFQAKLMKAPSSDDLKGASLGNMDSRRALVIVSICCDAVAKIFQVLYCRLPCMVELHWLLVAGDAMGLLKDAANRSIRTRAQLNLQTTLRILGSRMQIVRKNTRVNIPIQDVPSSTGRIPLTSFNNQNSRNHVGQSDNLDSASMEFCHSTGSVARSSSLDGLSTSSSISSLAEYDEQDQFPEIDTPGIVRQPSPYFGEVNKTLELHYASFGYPGARDAPHHNLH</sequence>
<name>A0A162UAB3_PHYB8</name>
<dbReference type="InterPro" id="IPR001138">
    <property type="entry name" value="Zn2Cys6_DnaBD"/>
</dbReference>
<dbReference type="AlphaFoldDB" id="A0A162UAB3"/>
<evidence type="ECO:0000256" key="6">
    <source>
        <dbReference type="SAM" id="MobiDB-lite"/>
    </source>
</evidence>
<feature type="domain" description="Zn(2)-C6 fungal-type" evidence="7">
    <location>
        <begin position="14"/>
        <end position="45"/>
    </location>
</feature>
<dbReference type="PROSITE" id="PS50048">
    <property type="entry name" value="ZN2_CY6_FUNGAL_2"/>
    <property type="match status" value="1"/>
</dbReference>
<dbReference type="EMBL" id="KV440978">
    <property type="protein sequence ID" value="OAD74742.1"/>
    <property type="molecule type" value="Genomic_DNA"/>
</dbReference>
<dbReference type="PANTHER" id="PTHR47338">
    <property type="entry name" value="ZN(II)2CYS6 TRANSCRIPTION FACTOR (EUROFUNG)-RELATED"/>
    <property type="match status" value="1"/>
</dbReference>
<dbReference type="VEuPathDB" id="FungiDB:PHYBLDRAFT_180941"/>
<dbReference type="SUPFAM" id="SSF57701">
    <property type="entry name" value="Zn2/Cys6 DNA-binding domain"/>
    <property type="match status" value="1"/>
</dbReference>
<dbReference type="GO" id="GO:0005634">
    <property type="term" value="C:nucleus"/>
    <property type="evidence" value="ECO:0007669"/>
    <property type="project" value="UniProtKB-SubCell"/>
</dbReference>
<dbReference type="STRING" id="763407.A0A162UAB3"/>
<dbReference type="InParanoid" id="A0A162UAB3"/>
<keyword evidence="3" id="KW-0805">Transcription regulation</keyword>
<dbReference type="InterPro" id="IPR050815">
    <property type="entry name" value="TF_fung"/>
</dbReference>
<dbReference type="SMART" id="SM00066">
    <property type="entry name" value="GAL4"/>
    <property type="match status" value="1"/>
</dbReference>
<evidence type="ECO:0000259" key="7">
    <source>
        <dbReference type="PROSITE" id="PS50048"/>
    </source>
</evidence>
<dbReference type="GO" id="GO:0000981">
    <property type="term" value="F:DNA-binding transcription factor activity, RNA polymerase II-specific"/>
    <property type="evidence" value="ECO:0007669"/>
    <property type="project" value="InterPro"/>
</dbReference>
<accession>A0A162UAB3</accession>
<evidence type="ECO:0000313" key="9">
    <source>
        <dbReference type="Proteomes" id="UP000077315"/>
    </source>
</evidence>
<reference evidence="9" key="1">
    <citation type="submission" date="2015-06" db="EMBL/GenBank/DDBJ databases">
        <title>Expansion of signal transduction pathways in fungi by whole-genome duplication.</title>
        <authorList>
            <consortium name="DOE Joint Genome Institute"/>
            <person name="Corrochano L.M."/>
            <person name="Kuo A."/>
            <person name="Marcet-Houben M."/>
            <person name="Polaino S."/>
            <person name="Salamov A."/>
            <person name="Villalobos J.M."/>
            <person name="Alvarez M.I."/>
            <person name="Avalos J."/>
            <person name="Benito E.P."/>
            <person name="Benoit I."/>
            <person name="Burger G."/>
            <person name="Camino L.P."/>
            <person name="Canovas D."/>
            <person name="Cerda-Olmedo E."/>
            <person name="Cheng J.-F."/>
            <person name="Dominguez A."/>
            <person name="Elias M."/>
            <person name="Eslava A.P."/>
            <person name="Glaser F."/>
            <person name="Grimwood J."/>
            <person name="Gutierrez G."/>
            <person name="Heitman J."/>
            <person name="Henrissat B."/>
            <person name="Iturriaga E.A."/>
            <person name="Lang B.F."/>
            <person name="Lavin J.L."/>
            <person name="Lee S."/>
            <person name="Li W."/>
            <person name="Lindquist E."/>
            <person name="Lopez-Garcia S."/>
            <person name="Luque E.M."/>
            <person name="Marcos A.T."/>
            <person name="Martin J."/>
            <person name="McCluskey K."/>
            <person name="Medina H.R."/>
            <person name="Miralles-Duran A."/>
            <person name="Miyazaki A."/>
            <person name="Munoz-Torres E."/>
            <person name="Oguiza J.A."/>
            <person name="Ohm R."/>
            <person name="Olmedo M."/>
            <person name="Orejas M."/>
            <person name="Ortiz-Castellanos L."/>
            <person name="Pisabarro A.G."/>
            <person name="Rodriguez-Romero J."/>
            <person name="Ruiz-Herrera J."/>
            <person name="Ruiz-Vazquez R."/>
            <person name="Sanz C."/>
            <person name="Schackwitz W."/>
            <person name="Schmutz J."/>
            <person name="Shahriari M."/>
            <person name="Shelest E."/>
            <person name="Silva-Franco F."/>
            <person name="Soanes D."/>
            <person name="Syed K."/>
            <person name="Tagua V.G."/>
            <person name="Talbot N.J."/>
            <person name="Thon M."/>
            <person name="De vries R.P."/>
            <person name="Wiebenga A."/>
            <person name="Yadav J.S."/>
            <person name="Braun E.L."/>
            <person name="Baker S."/>
            <person name="Garre V."/>
            <person name="Horwitz B."/>
            <person name="Torres-Martinez S."/>
            <person name="Idnurm A."/>
            <person name="Herrera-Estrella A."/>
            <person name="Gabaldon T."/>
            <person name="Grigoriev I.V."/>
        </authorList>
    </citation>
    <scope>NUCLEOTIDE SEQUENCE [LARGE SCALE GENOMIC DNA]</scope>
    <source>
        <strain evidence="9">NRRL 1555(-)</strain>
    </source>
</reference>
<dbReference type="GeneID" id="28999293"/>
<keyword evidence="9" id="KW-1185">Reference proteome</keyword>
<comment type="subcellular location">
    <subcellularLocation>
        <location evidence="1">Nucleus</location>
    </subcellularLocation>
</comment>
<evidence type="ECO:0000313" key="8">
    <source>
        <dbReference type="EMBL" id="OAD74742.1"/>
    </source>
</evidence>
<dbReference type="InterPro" id="IPR036864">
    <property type="entry name" value="Zn2-C6_fun-type_DNA-bd_sf"/>
</dbReference>
<keyword evidence="2" id="KW-0479">Metal-binding</keyword>
<dbReference type="Gene3D" id="4.10.240.10">
    <property type="entry name" value="Zn(2)-C6 fungal-type DNA-binding domain"/>
    <property type="match status" value="1"/>
</dbReference>
<keyword evidence="4" id="KW-0804">Transcription</keyword>
<dbReference type="GO" id="GO:0008270">
    <property type="term" value="F:zinc ion binding"/>
    <property type="evidence" value="ECO:0007669"/>
    <property type="project" value="InterPro"/>
</dbReference>
<evidence type="ECO:0000256" key="4">
    <source>
        <dbReference type="ARBA" id="ARBA00023163"/>
    </source>
</evidence>
<dbReference type="PROSITE" id="PS00463">
    <property type="entry name" value="ZN2_CY6_FUNGAL_1"/>
    <property type="match status" value="1"/>
</dbReference>
<evidence type="ECO:0000256" key="3">
    <source>
        <dbReference type="ARBA" id="ARBA00023015"/>
    </source>
</evidence>
<proteinExistence type="predicted"/>
<dbReference type="Pfam" id="PF00172">
    <property type="entry name" value="Zn_clus"/>
    <property type="match status" value="1"/>
</dbReference>
<evidence type="ECO:0000256" key="2">
    <source>
        <dbReference type="ARBA" id="ARBA00022723"/>
    </source>
</evidence>
<dbReference type="CDD" id="cd00067">
    <property type="entry name" value="GAL4"/>
    <property type="match status" value="1"/>
</dbReference>
<evidence type="ECO:0000256" key="5">
    <source>
        <dbReference type="ARBA" id="ARBA00023242"/>
    </source>
</evidence>
<evidence type="ECO:0000256" key="1">
    <source>
        <dbReference type="ARBA" id="ARBA00004123"/>
    </source>
</evidence>
<dbReference type="Proteomes" id="UP000077315">
    <property type="component" value="Unassembled WGS sequence"/>
</dbReference>
<protein>
    <submittedName>
        <fullName evidence="8">Zn(2)-C6 fungal-specific transcription factor</fullName>
    </submittedName>
</protein>
<dbReference type="OrthoDB" id="2278435at2759"/>
<dbReference type="CDD" id="cd12148">
    <property type="entry name" value="fungal_TF_MHR"/>
    <property type="match status" value="1"/>
</dbReference>